<evidence type="ECO:0000256" key="2">
    <source>
        <dbReference type="ARBA" id="ARBA00022679"/>
    </source>
</evidence>
<keyword evidence="3 12" id="KW-0548">Nucleotidyltransferase</keyword>
<evidence type="ECO:0000256" key="3">
    <source>
        <dbReference type="ARBA" id="ARBA00022695"/>
    </source>
</evidence>
<proteinExistence type="inferred from homology"/>
<name>A0ABT5Z4G7_9ACTN</name>
<dbReference type="InterPro" id="IPR043128">
    <property type="entry name" value="Rev_trsase/Diguanyl_cyclase"/>
</dbReference>
<dbReference type="Proteomes" id="UP001220022">
    <property type="component" value="Unassembled WGS sequence"/>
</dbReference>
<dbReference type="Gene3D" id="3.30.70.270">
    <property type="match status" value="1"/>
</dbReference>
<evidence type="ECO:0000313" key="13">
    <source>
        <dbReference type="Proteomes" id="UP001220022"/>
    </source>
</evidence>
<evidence type="ECO:0000256" key="7">
    <source>
        <dbReference type="ARBA" id="ARBA00023118"/>
    </source>
</evidence>
<dbReference type="NCBIfam" id="TIGR04416">
    <property type="entry name" value="group_II_RT_mat"/>
    <property type="match status" value="1"/>
</dbReference>
<comment type="caution">
    <text evidence="12">The sequence shown here is derived from an EMBL/GenBank/DDBJ whole genome shotgun (WGS) entry which is preliminary data.</text>
</comment>
<dbReference type="InterPro" id="IPR000477">
    <property type="entry name" value="RT_dom"/>
</dbReference>
<keyword evidence="6 12" id="KW-0695">RNA-directed DNA polymerase</keyword>
<comment type="function">
    <text evidence="8">Poorly processive, error-prone DNA polymerase involved in untargeted mutagenesis. Copies undamaged DNA at stalled replication forks, which arise in vivo from mismatched or misaligned primer ends. These misaligned primers can be extended by PolIV. Exhibits no 3'-5' exonuclease (proofreading) activity. May be involved in translesional synthesis, in conjunction with the beta clamp from PolIII.</text>
</comment>
<dbReference type="PANTHER" id="PTHR34047:SF8">
    <property type="entry name" value="PROTEIN YKFC"/>
    <property type="match status" value="1"/>
</dbReference>
<keyword evidence="2 12" id="KW-0808">Transferase</keyword>
<dbReference type="EC" id="2.7.7.49" evidence="1"/>
<organism evidence="12 13">
    <name type="scientific">Streptantibioticus ferralitis</name>
    <dbReference type="NCBI Taxonomy" id="236510"/>
    <lineage>
        <taxon>Bacteria</taxon>
        <taxon>Bacillati</taxon>
        <taxon>Actinomycetota</taxon>
        <taxon>Actinomycetes</taxon>
        <taxon>Kitasatosporales</taxon>
        <taxon>Streptomycetaceae</taxon>
        <taxon>Streptantibioticus</taxon>
    </lineage>
</organism>
<keyword evidence="7" id="KW-0051">Antiviral defense</keyword>
<keyword evidence="5" id="KW-0460">Magnesium</keyword>
<dbReference type="PRINTS" id="PR00866">
    <property type="entry name" value="RNADNAPOLMS"/>
</dbReference>
<dbReference type="Pfam" id="PF00078">
    <property type="entry name" value="RVT_1"/>
    <property type="match status" value="1"/>
</dbReference>
<gene>
    <name evidence="12" type="primary">ltrA</name>
    <name evidence="12" type="ORF">P2L57_24265</name>
</gene>
<dbReference type="CDD" id="cd01651">
    <property type="entry name" value="RT_G2_intron"/>
    <property type="match status" value="1"/>
</dbReference>
<protein>
    <recommendedName>
        <fullName evidence="1">RNA-directed DNA polymerase</fullName>
        <ecNumber evidence="1">2.7.7.49</ecNumber>
    </recommendedName>
</protein>
<evidence type="ECO:0000256" key="9">
    <source>
        <dbReference type="ARBA" id="ARBA00034120"/>
    </source>
</evidence>
<evidence type="ECO:0000256" key="10">
    <source>
        <dbReference type="ARBA" id="ARBA00048173"/>
    </source>
</evidence>
<dbReference type="RefSeq" id="WP_275818027.1">
    <property type="nucleotide sequence ID" value="NZ_BAAANM010000010.1"/>
</dbReference>
<feature type="domain" description="Reverse transcriptase" evidence="11">
    <location>
        <begin position="42"/>
        <end position="268"/>
    </location>
</feature>
<keyword evidence="4" id="KW-0479">Metal-binding</keyword>
<dbReference type="InterPro" id="IPR043502">
    <property type="entry name" value="DNA/RNA_pol_sf"/>
</dbReference>
<evidence type="ECO:0000256" key="5">
    <source>
        <dbReference type="ARBA" id="ARBA00022842"/>
    </source>
</evidence>
<keyword evidence="13" id="KW-1185">Reference proteome</keyword>
<reference evidence="12 13" key="1">
    <citation type="submission" date="2023-03" db="EMBL/GenBank/DDBJ databases">
        <title>Draft genome sequence of type strain Streptomyces ferralitis JCM 14344.</title>
        <authorList>
            <person name="Klaysubun C."/>
            <person name="Duangmal K."/>
        </authorList>
    </citation>
    <scope>NUCLEOTIDE SEQUENCE [LARGE SCALE GENOMIC DNA]</scope>
    <source>
        <strain evidence="12 13">JCM 14344</strain>
    </source>
</reference>
<evidence type="ECO:0000313" key="12">
    <source>
        <dbReference type="EMBL" id="MDF2258724.1"/>
    </source>
</evidence>
<dbReference type="Pfam" id="PF08388">
    <property type="entry name" value="GIIM"/>
    <property type="match status" value="1"/>
</dbReference>
<comment type="similarity">
    <text evidence="9">Belongs to the bacterial reverse transcriptase family.</text>
</comment>
<dbReference type="PANTHER" id="PTHR34047">
    <property type="entry name" value="NUCLEAR INTRON MATURASE 1, MITOCHONDRIAL-RELATED"/>
    <property type="match status" value="1"/>
</dbReference>
<accession>A0ABT5Z4G7</accession>
<evidence type="ECO:0000256" key="1">
    <source>
        <dbReference type="ARBA" id="ARBA00012493"/>
    </source>
</evidence>
<dbReference type="PROSITE" id="PS50878">
    <property type="entry name" value="RT_POL"/>
    <property type="match status" value="1"/>
</dbReference>
<dbReference type="InterPro" id="IPR030931">
    <property type="entry name" value="Group_II_RT_mat"/>
</dbReference>
<dbReference type="EMBL" id="JARHTQ010000017">
    <property type="protein sequence ID" value="MDF2258724.1"/>
    <property type="molecule type" value="Genomic_DNA"/>
</dbReference>
<evidence type="ECO:0000256" key="6">
    <source>
        <dbReference type="ARBA" id="ARBA00022918"/>
    </source>
</evidence>
<dbReference type="SUPFAM" id="SSF56672">
    <property type="entry name" value="DNA/RNA polymerases"/>
    <property type="match status" value="1"/>
</dbReference>
<dbReference type="InterPro" id="IPR051083">
    <property type="entry name" value="GrpII_Intron_Splice-Mob/Def"/>
</dbReference>
<dbReference type="InterPro" id="IPR000123">
    <property type="entry name" value="Reverse_transcriptase_msDNA"/>
</dbReference>
<comment type="catalytic activity">
    <reaction evidence="10">
        <text>DNA(n) + a 2'-deoxyribonucleoside 5'-triphosphate = DNA(n+1) + diphosphate</text>
        <dbReference type="Rhea" id="RHEA:22508"/>
        <dbReference type="Rhea" id="RHEA-COMP:17339"/>
        <dbReference type="Rhea" id="RHEA-COMP:17340"/>
        <dbReference type="ChEBI" id="CHEBI:33019"/>
        <dbReference type="ChEBI" id="CHEBI:61560"/>
        <dbReference type="ChEBI" id="CHEBI:173112"/>
        <dbReference type="EC" id="2.7.7.49"/>
    </reaction>
</comment>
<dbReference type="GO" id="GO:0003964">
    <property type="term" value="F:RNA-directed DNA polymerase activity"/>
    <property type="evidence" value="ECO:0007669"/>
    <property type="project" value="UniProtKB-KW"/>
</dbReference>
<evidence type="ECO:0000256" key="8">
    <source>
        <dbReference type="ARBA" id="ARBA00025589"/>
    </source>
</evidence>
<dbReference type="InterPro" id="IPR013597">
    <property type="entry name" value="Mat_intron_G2"/>
</dbReference>
<evidence type="ECO:0000259" key="11">
    <source>
        <dbReference type="PROSITE" id="PS50878"/>
    </source>
</evidence>
<sequence length="417" mass="48142">MLSKENLLAALNRVEANRGAPGADGMTTAELRPWLLVNWPAVRAELDAGTYRPSPVRQVIIPKPGGGERILGVPRVLDRLVQQAIAQVLVPIFDPQFSGASFGFRPGRSAHQAVRVARRAIEDGHRWVVDLDLDRFFDRVQHDVLMARVARKVDDRRVLKLIRRFLEAGIMVDDVRTPSEEGTPQGSPLSPVLSNIMLDDLDRELFERGHRFVRYADDVRVFVRSERAAHRVLASVTAVVEQRLKLKVNREKSKVVHARSAVLLGFGFYFTRGGKVGIRVDPKAVKRLKDRLRELTSRRWSIAMDERVAKINRFTTGWMGYFQLADTPKVFRELDEWFRRRMRQIRWKEWKLPKARFRNLRELGIAEWKAREWAGSGKGYWRIAGSAVLQRALPNSYWDDLGLRMLKPTWQRLRSAW</sequence>
<evidence type="ECO:0000256" key="4">
    <source>
        <dbReference type="ARBA" id="ARBA00022723"/>
    </source>
</evidence>